<protein>
    <submittedName>
        <fullName evidence="2">Acetyltransferase (GNAT) family protein</fullName>
    </submittedName>
</protein>
<dbReference type="PROSITE" id="PS51186">
    <property type="entry name" value="GNAT"/>
    <property type="match status" value="1"/>
</dbReference>
<name>A0A495QGJ4_9ACTN</name>
<gene>
    <name evidence="2" type="ORF">BZB76_5418</name>
</gene>
<sequence length="283" mass="30979">MGFRCDWLEPVIRVPYVPTLGPMPPETVCTDLFDAVLDVARTGQFLPFDKDRRWTATKDERVLVGDIVHTATETNVPALSTRGGGLVKVYHYSAKEPDLPALARLGDRLAKFHSAGVGSRVIWFSDRPDGARGRVMVKRFSSDDERLTRSVHPLTDCPVADTFGAFADEIGPDGFQFLYQRMKAGHQDGPTLVTVTDDRIVGAVGPLTTVAGPDGHAIQQPAYFAVHPAYRGRGHGRSLWRASMAWGRARGAEVKVLQASRGSAAEELYVSEGLETHGYVCQM</sequence>
<organism evidence="2 3">
    <name type="scientific">Actinomadura pelletieri DSM 43383</name>
    <dbReference type="NCBI Taxonomy" id="1120940"/>
    <lineage>
        <taxon>Bacteria</taxon>
        <taxon>Bacillati</taxon>
        <taxon>Actinomycetota</taxon>
        <taxon>Actinomycetes</taxon>
        <taxon>Streptosporangiales</taxon>
        <taxon>Thermomonosporaceae</taxon>
        <taxon>Actinomadura</taxon>
    </lineage>
</organism>
<dbReference type="AlphaFoldDB" id="A0A495QGJ4"/>
<evidence type="ECO:0000259" key="1">
    <source>
        <dbReference type="PROSITE" id="PS51186"/>
    </source>
</evidence>
<dbReference type="EMBL" id="RBWU01000006">
    <property type="protein sequence ID" value="RKS70938.1"/>
    <property type="molecule type" value="Genomic_DNA"/>
</dbReference>
<proteinExistence type="predicted"/>
<keyword evidence="2" id="KW-0808">Transferase</keyword>
<evidence type="ECO:0000313" key="2">
    <source>
        <dbReference type="EMBL" id="RKS70938.1"/>
    </source>
</evidence>
<dbReference type="Pfam" id="PF00583">
    <property type="entry name" value="Acetyltransf_1"/>
    <property type="match status" value="1"/>
</dbReference>
<accession>A0A495QGJ4</accession>
<feature type="domain" description="N-acetyltransferase" evidence="1">
    <location>
        <begin position="149"/>
        <end position="283"/>
    </location>
</feature>
<comment type="caution">
    <text evidence="2">The sequence shown here is derived from an EMBL/GenBank/DDBJ whole genome shotgun (WGS) entry which is preliminary data.</text>
</comment>
<keyword evidence="3" id="KW-1185">Reference proteome</keyword>
<reference evidence="2 3" key="1">
    <citation type="submission" date="2018-10" db="EMBL/GenBank/DDBJ databases">
        <title>Genomic Encyclopedia of Archaeal and Bacterial Type Strains, Phase II (KMG-II): from individual species to whole genera.</title>
        <authorList>
            <person name="Goeker M."/>
        </authorList>
    </citation>
    <scope>NUCLEOTIDE SEQUENCE [LARGE SCALE GENOMIC DNA]</scope>
    <source>
        <strain evidence="2 3">DSM 43383</strain>
    </source>
</reference>
<dbReference type="InterPro" id="IPR000182">
    <property type="entry name" value="GNAT_dom"/>
</dbReference>
<dbReference type="OrthoDB" id="3436926at2"/>
<dbReference type="GO" id="GO:0016747">
    <property type="term" value="F:acyltransferase activity, transferring groups other than amino-acyl groups"/>
    <property type="evidence" value="ECO:0007669"/>
    <property type="project" value="InterPro"/>
</dbReference>
<evidence type="ECO:0000313" key="3">
    <source>
        <dbReference type="Proteomes" id="UP000274601"/>
    </source>
</evidence>
<dbReference type="SUPFAM" id="SSF55729">
    <property type="entry name" value="Acyl-CoA N-acyltransferases (Nat)"/>
    <property type="match status" value="1"/>
</dbReference>
<dbReference type="InterPro" id="IPR016181">
    <property type="entry name" value="Acyl_CoA_acyltransferase"/>
</dbReference>
<dbReference type="CDD" id="cd04301">
    <property type="entry name" value="NAT_SF"/>
    <property type="match status" value="1"/>
</dbReference>
<dbReference type="Gene3D" id="3.40.630.30">
    <property type="match status" value="1"/>
</dbReference>
<dbReference type="Proteomes" id="UP000274601">
    <property type="component" value="Unassembled WGS sequence"/>
</dbReference>